<dbReference type="Proteomes" id="UP000323225">
    <property type="component" value="Unassembled WGS sequence"/>
</dbReference>
<dbReference type="AlphaFoldDB" id="A0A5B1C2H0"/>
<comment type="caution">
    <text evidence="2">The sequence shown here is derived from an EMBL/GenBank/DDBJ whole genome shotgun (WGS) entry which is preliminary data.</text>
</comment>
<protein>
    <submittedName>
        <fullName evidence="2">Uncharacterized protein</fullName>
    </submittedName>
</protein>
<proteinExistence type="predicted"/>
<accession>A0A5B1C2H0</accession>
<feature type="transmembrane region" description="Helical" evidence="1">
    <location>
        <begin position="27"/>
        <end position="46"/>
    </location>
</feature>
<keyword evidence="1" id="KW-0812">Transmembrane</keyword>
<name>A0A5B1C2H0_VIBCL</name>
<evidence type="ECO:0000313" key="2">
    <source>
        <dbReference type="EMBL" id="KAA1255207.1"/>
    </source>
</evidence>
<keyword evidence="1" id="KW-1133">Transmembrane helix</keyword>
<dbReference type="EMBL" id="VUAA01000007">
    <property type="protein sequence ID" value="KAA1255207.1"/>
    <property type="molecule type" value="Genomic_DNA"/>
</dbReference>
<feature type="transmembrane region" description="Helical" evidence="1">
    <location>
        <begin position="52"/>
        <end position="71"/>
    </location>
</feature>
<evidence type="ECO:0000256" key="1">
    <source>
        <dbReference type="SAM" id="Phobius"/>
    </source>
</evidence>
<gene>
    <name evidence="2" type="ORF">F0M16_08295</name>
</gene>
<evidence type="ECO:0000313" key="3">
    <source>
        <dbReference type="Proteomes" id="UP000323225"/>
    </source>
</evidence>
<reference evidence="2 3" key="1">
    <citation type="submission" date="2019-09" db="EMBL/GenBank/DDBJ databases">
        <authorList>
            <person name="Kritzky A."/>
            <person name="Schelkanova E.Y."/>
            <person name="Alkhova Z.V."/>
            <person name="Smirnova N.I."/>
        </authorList>
    </citation>
    <scope>NUCLEOTIDE SEQUENCE [LARGE SCALE GENOMIC DNA]</scope>
    <source>
        <strain evidence="2 3">M1526</strain>
    </source>
</reference>
<sequence>MTKSKISLSALNGMQKKYETSSITMRTWLSVSVIFFVIMVLKGSYFSPQSLLPSPELLFVLSGLVISAFLYDRNKKISHQIEELIEEDEQKLLKEKFISRLSGMKTKGGTVKLIFQKYGVLGCIDQKTNLTPFQRARLVLCTQHLIRENHF</sequence>
<organism evidence="2 3">
    <name type="scientific">Vibrio cholerae</name>
    <dbReference type="NCBI Taxonomy" id="666"/>
    <lineage>
        <taxon>Bacteria</taxon>
        <taxon>Pseudomonadati</taxon>
        <taxon>Pseudomonadota</taxon>
        <taxon>Gammaproteobacteria</taxon>
        <taxon>Vibrionales</taxon>
        <taxon>Vibrionaceae</taxon>
        <taxon>Vibrio</taxon>
    </lineage>
</organism>
<keyword evidence="1" id="KW-0472">Membrane</keyword>